<dbReference type="EMBL" id="JBHSCR010000005">
    <property type="protein sequence ID" value="MFC4347761.1"/>
    <property type="molecule type" value="Genomic_DNA"/>
</dbReference>
<evidence type="ECO:0000313" key="8">
    <source>
        <dbReference type="EMBL" id="MFC4347761.1"/>
    </source>
</evidence>
<feature type="transmembrane region" description="Helical" evidence="6">
    <location>
        <begin position="398"/>
        <end position="419"/>
    </location>
</feature>
<gene>
    <name evidence="8" type="ORF">ACFO5Q_07900</name>
</gene>
<dbReference type="Gene3D" id="1.20.1250.20">
    <property type="entry name" value="MFS general substrate transporter like domains"/>
    <property type="match status" value="2"/>
</dbReference>
<dbReference type="Proteomes" id="UP001595776">
    <property type="component" value="Unassembled WGS sequence"/>
</dbReference>
<evidence type="ECO:0000259" key="7">
    <source>
        <dbReference type="PROSITE" id="PS50850"/>
    </source>
</evidence>
<feature type="transmembrane region" description="Helical" evidence="6">
    <location>
        <begin position="60"/>
        <end position="82"/>
    </location>
</feature>
<feature type="transmembrane region" description="Helical" evidence="6">
    <location>
        <begin position="21"/>
        <end position="48"/>
    </location>
</feature>
<feature type="transmembrane region" description="Helical" evidence="6">
    <location>
        <begin position="115"/>
        <end position="136"/>
    </location>
</feature>
<keyword evidence="4 6" id="KW-1133">Transmembrane helix</keyword>
<evidence type="ECO:0000256" key="1">
    <source>
        <dbReference type="ARBA" id="ARBA00004141"/>
    </source>
</evidence>
<dbReference type="InterPro" id="IPR011701">
    <property type="entry name" value="MFS"/>
</dbReference>
<dbReference type="RefSeq" id="WP_082720076.1">
    <property type="nucleotide sequence ID" value="NZ_JBHSCR010000005.1"/>
</dbReference>
<evidence type="ECO:0000256" key="3">
    <source>
        <dbReference type="ARBA" id="ARBA00022692"/>
    </source>
</evidence>
<evidence type="ECO:0000256" key="4">
    <source>
        <dbReference type="ARBA" id="ARBA00022989"/>
    </source>
</evidence>
<comment type="subcellular location">
    <subcellularLocation>
        <location evidence="1">Membrane</location>
        <topology evidence="1">Multi-pass membrane protein</topology>
    </subcellularLocation>
</comment>
<feature type="transmembrane region" description="Helical" evidence="6">
    <location>
        <begin position="232"/>
        <end position="252"/>
    </location>
</feature>
<dbReference type="PANTHER" id="PTHR23505">
    <property type="entry name" value="SPINSTER"/>
    <property type="match status" value="1"/>
</dbReference>
<sequence length="441" mass="46929">MSNRQPGVQSSVSTGPKTNRVAVMAMLLLAYTFNFIDRQIVGILAIPIKADLGLSDAELGLMGGLAFALFYTSLGIPVAMLADRFNRSWIMTGALFVWSLMTAVCGLAQNFWQLFAARLGVGVGEAGGVAPAYSLISDYYPQHERARALSIYSIGIPVGSALGIVAGAYIATEINWRVAFFAVGIAGLILAPLFKLVVKEPPRGQFDAATKHGEKAPSVVDVFREIAGKPTFWGLSVGAACSSMMGYGLFFWLPSFLVRSFEISVLDAGLSYGALLFVGGSIGIYAGGFLADRYGQANKALYARIPAIAFVATIPFYLMGILSTNLLFAMLVLVVPTALGLAWLGPILTAIQHLVPANMRATASAMFLFINNLLGIGLGTALLGYLSDILQSNFGEESLRYSILAGTGFYVVAAVLFFLSSRTLARDWYQPAEAAGQTTNG</sequence>
<name>A0ABV8UAE0_9PROT</name>
<dbReference type="InterPro" id="IPR044770">
    <property type="entry name" value="MFS_spinster-like"/>
</dbReference>
<evidence type="ECO:0000256" key="6">
    <source>
        <dbReference type="SAM" id="Phobius"/>
    </source>
</evidence>
<dbReference type="InterPro" id="IPR020846">
    <property type="entry name" value="MFS_dom"/>
</dbReference>
<dbReference type="PROSITE" id="PS50850">
    <property type="entry name" value="MFS"/>
    <property type="match status" value="1"/>
</dbReference>
<comment type="caution">
    <text evidence="8">The sequence shown here is derived from an EMBL/GenBank/DDBJ whole genome shotgun (WGS) entry which is preliminary data.</text>
</comment>
<feature type="transmembrane region" description="Helical" evidence="6">
    <location>
        <begin position="363"/>
        <end position="386"/>
    </location>
</feature>
<feature type="transmembrane region" description="Helical" evidence="6">
    <location>
        <begin position="303"/>
        <end position="322"/>
    </location>
</feature>
<keyword evidence="9" id="KW-1185">Reference proteome</keyword>
<keyword evidence="5 6" id="KW-0472">Membrane</keyword>
<evidence type="ECO:0000256" key="5">
    <source>
        <dbReference type="ARBA" id="ARBA00023136"/>
    </source>
</evidence>
<dbReference type="CDD" id="cd17328">
    <property type="entry name" value="MFS_spinster_like"/>
    <property type="match status" value="1"/>
</dbReference>
<accession>A0ABV8UAE0</accession>
<feature type="transmembrane region" description="Helical" evidence="6">
    <location>
        <begin position="328"/>
        <end position="351"/>
    </location>
</feature>
<feature type="domain" description="Major facilitator superfamily (MFS) profile" evidence="7">
    <location>
        <begin position="23"/>
        <end position="423"/>
    </location>
</feature>
<feature type="transmembrane region" description="Helical" evidence="6">
    <location>
        <begin position="272"/>
        <end position="291"/>
    </location>
</feature>
<evidence type="ECO:0000256" key="2">
    <source>
        <dbReference type="ARBA" id="ARBA00022448"/>
    </source>
</evidence>
<reference evidence="9" key="1">
    <citation type="journal article" date="2019" name="Int. J. Syst. Evol. Microbiol.">
        <title>The Global Catalogue of Microorganisms (GCM) 10K type strain sequencing project: providing services to taxonomists for standard genome sequencing and annotation.</title>
        <authorList>
            <consortium name="The Broad Institute Genomics Platform"/>
            <consortium name="The Broad Institute Genome Sequencing Center for Infectious Disease"/>
            <person name="Wu L."/>
            <person name="Ma J."/>
        </authorList>
    </citation>
    <scope>NUCLEOTIDE SEQUENCE [LARGE SCALE GENOMIC DNA]</scope>
    <source>
        <strain evidence="9">CGMCC 1.15304</strain>
    </source>
</reference>
<proteinExistence type="predicted"/>
<dbReference type="InterPro" id="IPR036259">
    <property type="entry name" value="MFS_trans_sf"/>
</dbReference>
<keyword evidence="3 6" id="KW-0812">Transmembrane</keyword>
<dbReference type="PANTHER" id="PTHR23505:SF79">
    <property type="entry name" value="PROTEIN SPINSTER"/>
    <property type="match status" value="1"/>
</dbReference>
<dbReference type="SUPFAM" id="SSF103473">
    <property type="entry name" value="MFS general substrate transporter"/>
    <property type="match status" value="1"/>
</dbReference>
<evidence type="ECO:0000313" key="9">
    <source>
        <dbReference type="Proteomes" id="UP001595776"/>
    </source>
</evidence>
<feature type="transmembrane region" description="Helical" evidence="6">
    <location>
        <begin position="178"/>
        <end position="198"/>
    </location>
</feature>
<feature type="transmembrane region" description="Helical" evidence="6">
    <location>
        <begin position="148"/>
        <end position="172"/>
    </location>
</feature>
<dbReference type="Pfam" id="PF07690">
    <property type="entry name" value="MFS_1"/>
    <property type="match status" value="1"/>
</dbReference>
<organism evidence="8 9">
    <name type="scientific">Kordiimonas lipolytica</name>
    <dbReference type="NCBI Taxonomy" id="1662421"/>
    <lineage>
        <taxon>Bacteria</taxon>
        <taxon>Pseudomonadati</taxon>
        <taxon>Pseudomonadota</taxon>
        <taxon>Alphaproteobacteria</taxon>
        <taxon>Kordiimonadales</taxon>
        <taxon>Kordiimonadaceae</taxon>
        <taxon>Kordiimonas</taxon>
    </lineage>
</organism>
<feature type="transmembrane region" description="Helical" evidence="6">
    <location>
        <begin position="89"/>
        <end position="109"/>
    </location>
</feature>
<keyword evidence="2" id="KW-0813">Transport</keyword>
<protein>
    <submittedName>
        <fullName evidence="8">Spinster family MFS transporter</fullName>
    </submittedName>
</protein>